<evidence type="ECO:0008006" key="2">
    <source>
        <dbReference type="Google" id="ProtNLM"/>
    </source>
</evidence>
<dbReference type="AlphaFoldDB" id="A0A1B6KTC6"/>
<dbReference type="EMBL" id="GEBQ01025309">
    <property type="protein sequence ID" value="JAT14668.1"/>
    <property type="molecule type" value="Transcribed_RNA"/>
</dbReference>
<reference evidence="1" key="1">
    <citation type="submission" date="2015-11" db="EMBL/GenBank/DDBJ databases">
        <title>De novo transcriptome assembly of four potential Pierce s Disease insect vectors from Arizona vineyards.</title>
        <authorList>
            <person name="Tassone E.E."/>
        </authorList>
    </citation>
    <scope>NUCLEOTIDE SEQUENCE</scope>
</reference>
<name>A0A1B6KTC6_9HEMI</name>
<dbReference type="Pfam" id="PF16984">
    <property type="entry name" value="Grp7_allergen"/>
    <property type="match status" value="1"/>
</dbReference>
<gene>
    <name evidence="1" type="ORF">g.27026</name>
</gene>
<organism evidence="1">
    <name type="scientific">Graphocephala atropunctata</name>
    <dbReference type="NCBI Taxonomy" id="36148"/>
    <lineage>
        <taxon>Eukaryota</taxon>
        <taxon>Metazoa</taxon>
        <taxon>Ecdysozoa</taxon>
        <taxon>Arthropoda</taxon>
        <taxon>Hexapoda</taxon>
        <taxon>Insecta</taxon>
        <taxon>Pterygota</taxon>
        <taxon>Neoptera</taxon>
        <taxon>Paraneoptera</taxon>
        <taxon>Hemiptera</taxon>
        <taxon>Auchenorrhyncha</taxon>
        <taxon>Membracoidea</taxon>
        <taxon>Cicadellidae</taxon>
        <taxon>Cicadellinae</taxon>
        <taxon>Cicadellini</taxon>
        <taxon>Graphocephala</taxon>
    </lineage>
</organism>
<protein>
    <recommendedName>
        <fullName evidence="2">Lipid-binding serum glycoprotein N-terminal domain-containing protein</fullName>
    </recommendedName>
</protein>
<feature type="non-terminal residue" evidence="1">
    <location>
        <position position="1"/>
    </location>
</feature>
<dbReference type="InterPro" id="IPR020234">
    <property type="entry name" value="Mite_allergen_group-7"/>
</dbReference>
<dbReference type="InterPro" id="IPR038602">
    <property type="entry name" value="Mite_allergen_7_sf"/>
</dbReference>
<proteinExistence type="predicted"/>
<accession>A0A1B6KTC6</accession>
<dbReference type="Gene3D" id="3.15.10.50">
    <property type="match status" value="1"/>
</dbReference>
<evidence type="ECO:0000313" key="1">
    <source>
        <dbReference type="EMBL" id="JAT14668.1"/>
    </source>
</evidence>
<sequence length="191" mass="20608">FNNYVDQTLAIVNNKQLNNTSLGLPNHIINGTWGYLLVDVDYTLHLSNGSVSGVQGLLRQGNASIVYNREAGSLQLSATVLLQQIQASYAAEVMVYGFRHHGTVICQVPALAVSVDLSISVTDLHVSLDNFTVNATQNVTSTFQGYSPVISYFAPAITALPSLSLPAVETTARSAIQSTIDILNRPDFGYY</sequence>